<comment type="caution">
    <text evidence="2">The sequence shown here is derived from an EMBL/GenBank/DDBJ whole genome shotgun (WGS) entry which is preliminary data.</text>
</comment>
<feature type="region of interest" description="Disordered" evidence="1">
    <location>
        <begin position="160"/>
        <end position="190"/>
    </location>
</feature>
<feature type="compositionally biased region" description="Basic and acidic residues" evidence="1">
    <location>
        <begin position="170"/>
        <end position="181"/>
    </location>
</feature>
<reference evidence="2" key="1">
    <citation type="submission" date="2022-09" db="EMBL/GenBank/DDBJ databases">
        <title>Intensive care unit water sources are persistently colonized with multi-drug resistant bacteria and are the site of extensive horizontal gene transfer of antibiotic resistance genes.</title>
        <authorList>
            <person name="Diorio-Toth L."/>
        </authorList>
    </citation>
    <scope>NUCLEOTIDE SEQUENCE</scope>
    <source>
        <strain evidence="2">GD03710</strain>
    </source>
</reference>
<dbReference type="AlphaFoldDB" id="A0AA42UEZ5"/>
<dbReference type="Pfam" id="PF19456">
    <property type="entry name" value="MobI"/>
    <property type="match status" value="1"/>
</dbReference>
<sequence length="190" mass="22370">MALDWLVGHVCGDISSRLRTSLIESSEEIEAVAKQVVDRYWLAFRQKNKSQEHLPKDQRMLGRYAPFVRRHPLNQKLYIGWRDYAPRRKGTRGKVLGETLTPANKIHFKESQFSHKAKLWELQLIIKTEEELRQLRELSESIHKQLVDINKAERVYKWQKSQETSAIKPSETEMAKERSHQDGINPLDHM</sequence>
<evidence type="ECO:0000256" key="1">
    <source>
        <dbReference type="SAM" id="MobiDB-lite"/>
    </source>
</evidence>
<proteinExistence type="predicted"/>
<evidence type="ECO:0000313" key="3">
    <source>
        <dbReference type="Proteomes" id="UP001161704"/>
    </source>
</evidence>
<evidence type="ECO:0000313" key="2">
    <source>
        <dbReference type="EMBL" id="MDH1506488.1"/>
    </source>
</evidence>
<dbReference type="RefSeq" id="WP_279963601.1">
    <property type="nucleotide sequence ID" value="NZ_JAOCFK010000093.1"/>
</dbReference>
<dbReference type="InterPro" id="IPR045809">
    <property type="entry name" value="MobI"/>
</dbReference>
<gene>
    <name evidence="2" type="ORF">N5I20_15655</name>
</gene>
<name>A0AA42UEZ5_AERCA</name>
<dbReference type="EMBL" id="JAOCIZ010000067">
    <property type="protein sequence ID" value="MDH1506488.1"/>
    <property type="molecule type" value="Genomic_DNA"/>
</dbReference>
<accession>A0AA42UEZ5</accession>
<protein>
    <submittedName>
        <fullName evidence="2">Uncharacterized protein</fullName>
    </submittedName>
</protein>
<organism evidence="2 3">
    <name type="scientific">Aeromonas caviae</name>
    <name type="common">Aeromonas punctata</name>
    <dbReference type="NCBI Taxonomy" id="648"/>
    <lineage>
        <taxon>Bacteria</taxon>
        <taxon>Pseudomonadati</taxon>
        <taxon>Pseudomonadota</taxon>
        <taxon>Gammaproteobacteria</taxon>
        <taxon>Aeromonadales</taxon>
        <taxon>Aeromonadaceae</taxon>
        <taxon>Aeromonas</taxon>
    </lineage>
</organism>
<dbReference type="Proteomes" id="UP001161704">
    <property type="component" value="Unassembled WGS sequence"/>
</dbReference>